<feature type="transmembrane region" description="Helical" evidence="9">
    <location>
        <begin position="263"/>
        <end position="286"/>
    </location>
</feature>
<feature type="transmembrane region" description="Helical" evidence="9">
    <location>
        <begin position="77"/>
        <end position="104"/>
    </location>
</feature>
<keyword evidence="2" id="KW-0813">Transport</keyword>
<dbReference type="EMBL" id="SLWK01000001">
    <property type="protein sequence ID" value="TCO10613.1"/>
    <property type="molecule type" value="Genomic_DNA"/>
</dbReference>
<evidence type="ECO:0000313" key="11">
    <source>
        <dbReference type="EMBL" id="TCO10613.1"/>
    </source>
</evidence>
<dbReference type="RefSeq" id="WP_132431243.1">
    <property type="nucleotide sequence ID" value="NZ_SLWK01000001.1"/>
</dbReference>
<feature type="transmembrane region" description="Helical" evidence="9">
    <location>
        <begin position="110"/>
        <end position="128"/>
    </location>
</feature>
<keyword evidence="7 9" id="KW-0472">Membrane</keyword>
<name>A0A4R2GMZ6_9BACT</name>
<evidence type="ECO:0000256" key="6">
    <source>
        <dbReference type="ARBA" id="ARBA00022989"/>
    </source>
</evidence>
<dbReference type="Proteomes" id="UP000295221">
    <property type="component" value="Unassembled WGS sequence"/>
</dbReference>
<reference evidence="11 12" key="1">
    <citation type="submission" date="2019-03" db="EMBL/GenBank/DDBJ databases">
        <title>Genomic Encyclopedia of Type Strains, Phase IV (KMG-IV): sequencing the most valuable type-strain genomes for metagenomic binning, comparative biology and taxonomic classification.</title>
        <authorList>
            <person name="Goeker M."/>
        </authorList>
    </citation>
    <scope>NUCLEOTIDE SEQUENCE [LARGE SCALE GENOMIC DNA]</scope>
    <source>
        <strain evidence="11 12">DSM 24179</strain>
    </source>
</reference>
<protein>
    <submittedName>
        <fullName evidence="11">NhaC family Na+:H+ antiporter</fullName>
    </submittedName>
</protein>
<dbReference type="Pfam" id="PF03553">
    <property type="entry name" value="Na_H_antiporter"/>
    <property type="match status" value="1"/>
</dbReference>
<dbReference type="InterPro" id="IPR052180">
    <property type="entry name" value="NhaC_Na-H+_Antiporter"/>
</dbReference>
<dbReference type="PANTHER" id="PTHR33451:SF3">
    <property type="entry name" value="MALATE-2H(+)_NA(+)-LACTATE ANTIPORTER"/>
    <property type="match status" value="1"/>
</dbReference>
<dbReference type="OrthoDB" id="9762978at2"/>
<feature type="transmembrane region" description="Helical" evidence="9">
    <location>
        <begin position="236"/>
        <end position="254"/>
    </location>
</feature>
<dbReference type="InterPro" id="IPR018461">
    <property type="entry name" value="Na/H_Antiport_NhaC-like_C"/>
</dbReference>
<sequence>MYKNWDLPTPPFWLALIPILVTGVSLGFSVFMFDAEPHFSLFLGATAAGLCAYFYGYKWNTIKEGFRSAINRTIPSIIILLIIGMLISVWIASGIVPAMMFYGFEFLVEQWFLPLILLFSSFMALITGSSWSTVGTIGVAAMGVSQGLGIPPAITAGAVVSGSFFGDKISPMSDSTNLTPSVLGVNLYTHIKHMLYTTIPALIISLVVFTIIGFVMVSDGDTGDVALYTDSILENFNLSIWLFIPPILVIYMIVKKIPAIPSLIAGVLSGGIVFIVVQGGSFAAFMDTVYSGFVLESGNEETNALFSRGGIESMYNVVSLALISLAFGGIMDSTGMLHSIVLKMAGMVKTVGNLTLTVLGTSVFINIFGANQYLAVILPGQMFEECYRDKKLKLKNLTRTLEGGGTLTAPLIPWNSSAVFVYSALGISAMEYAPYAVLCWLTAIVVAIFGYAGITMHKLKSYEPEEKEDDL</sequence>
<dbReference type="InterPro" id="IPR004770">
    <property type="entry name" value="Na/H_antiport_NhaC"/>
</dbReference>
<proteinExistence type="inferred from homology"/>
<comment type="similarity">
    <text evidence="8">Belongs to the NhaC Na(+)/H(+) (TC 2.A.35) antiporter family.</text>
</comment>
<dbReference type="PANTHER" id="PTHR33451">
    <property type="entry name" value="MALATE-2H(+)/NA(+)-LACTATE ANTIPORTER"/>
    <property type="match status" value="1"/>
</dbReference>
<feature type="transmembrane region" description="Helical" evidence="9">
    <location>
        <begin position="195"/>
        <end position="216"/>
    </location>
</feature>
<evidence type="ECO:0000256" key="7">
    <source>
        <dbReference type="ARBA" id="ARBA00023136"/>
    </source>
</evidence>
<evidence type="ECO:0000256" key="1">
    <source>
        <dbReference type="ARBA" id="ARBA00004651"/>
    </source>
</evidence>
<feature type="transmembrane region" description="Helical" evidence="9">
    <location>
        <begin position="313"/>
        <end position="331"/>
    </location>
</feature>
<keyword evidence="3" id="KW-0050">Antiport</keyword>
<keyword evidence="5 9" id="KW-0812">Transmembrane</keyword>
<gene>
    <name evidence="11" type="ORF">EV194_101243</name>
</gene>
<evidence type="ECO:0000256" key="3">
    <source>
        <dbReference type="ARBA" id="ARBA00022449"/>
    </source>
</evidence>
<keyword evidence="12" id="KW-1185">Reference proteome</keyword>
<feature type="transmembrane region" description="Helical" evidence="9">
    <location>
        <begin position="39"/>
        <end position="56"/>
    </location>
</feature>
<organism evidence="11 12">
    <name type="scientific">Natronoflexus pectinivorans</name>
    <dbReference type="NCBI Taxonomy" id="682526"/>
    <lineage>
        <taxon>Bacteria</taxon>
        <taxon>Pseudomonadati</taxon>
        <taxon>Bacteroidota</taxon>
        <taxon>Bacteroidia</taxon>
        <taxon>Marinilabiliales</taxon>
        <taxon>Marinilabiliaceae</taxon>
        <taxon>Natronoflexus</taxon>
    </lineage>
</organism>
<feature type="transmembrane region" description="Helical" evidence="9">
    <location>
        <begin position="432"/>
        <end position="454"/>
    </location>
</feature>
<evidence type="ECO:0000256" key="5">
    <source>
        <dbReference type="ARBA" id="ARBA00022692"/>
    </source>
</evidence>
<dbReference type="AlphaFoldDB" id="A0A4R2GMZ6"/>
<comment type="subcellular location">
    <subcellularLocation>
        <location evidence="1">Cell membrane</location>
        <topology evidence="1">Multi-pass membrane protein</topology>
    </subcellularLocation>
</comment>
<dbReference type="NCBIfam" id="TIGR00931">
    <property type="entry name" value="antiport_nhaC"/>
    <property type="match status" value="1"/>
</dbReference>
<feature type="transmembrane region" description="Helical" evidence="9">
    <location>
        <begin position="351"/>
        <end position="374"/>
    </location>
</feature>
<evidence type="ECO:0000256" key="9">
    <source>
        <dbReference type="SAM" id="Phobius"/>
    </source>
</evidence>
<evidence type="ECO:0000256" key="8">
    <source>
        <dbReference type="ARBA" id="ARBA00038435"/>
    </source>
</evidence>
<evidence type="ECO:0000256" key="2">
    <source>
        <dbReference type="ARBA" id="ARBA00022448"/>
    </source>
</evidence>
<feature type="transmembrane region" description="Helical" evidence="9">
    <location>
        <begin position="12"/>
        <end position="33"/>
    </location>
</feature>
<dbReference type="GO" id="GO:0015297">
    <property type="term" value="F:antiporter activity"/>
    <property type="evidence" value="ECO:0007669"/>
    <property type="project" value="UniProtKB-KW"/>
</dbReference>
<keyword evidence="6 9" id="KW-1133">Transmembrane helix</keyword>
<keyword evidence="4" id="KW-1003">Cell membrane</keyword>
<feature type="domain" description="Na+/H+ antiporter NhaC-like C-terminal" evidence="10">
    <location>
        <begin position="164"/>
        <end position="454"/>
    </location>
</feature>
<dbReference type="GO" id="GO:0005886">
    <property type="term" value="C:plasma membrane"/>
    <property type="evidence" value="ECO:0007669"/>
    <property type="project" value="UniProtKB-SubCell"/>
</dbReference>
<evidence type="ECO:0000256" key="4">
    <source>
        <dbReference type="ARBA" id="ARBA00022475"/>
    </source>
</evidence>
<evidence type="ECO:0000313" key="12">
    <source>
        <dbReference type="Proteomes" id="UP000295221"/>
    </source>
</evidence>
<evidence type="ECO:0000259" key="10">
    <source>
        <dbReference type="Pfam" id="PF03553"/>
    </source>
</evidence>
<comment type="caution">
    <text evidence="11">The sequence shown here is derived from an EMBL/GenBank/DDBJ whole genome shotgun (WGS) entry which is preliminary data.</text>
</comment>
<accession>A0A4R2GMZ6</accession>